<accession>A0A9N8DPC2</accession>
<name>A0A9N8DPC2_9STRA</name>
<feature type="signal peptide" evidence="1">
    <location>
        <begin position="1"/>
        <end position="17"/>
    </location>
</feature>
<dbReference type="PANTHER" id="PTHR38016:SF1">
    <property type="entry name" value="LIMITING CO2-INDUCIBLE PROTEIN B_C BETA CARBONYIC ANHYDRASE DOMAIN-CONTAINING PROTEIN"/>
    <property type="match status" value="1"/>
</dbReference>
<dbReference type="AlphaFoldDB" id="A0A9N8DPC2"/>
<evidence type="ECO:0000259" key="2">
    <source>
        <dbReference type="Pfam" id="PF18599"/>
    </source>
</evidence>
<dbReference type="EMBL" id="CAICTM010000242">
    <property type="protein sequence ID" value="CAB9505785.1"/>
    <property type="molecule type" value="Genomic_DNA"/>
</dbReference>
<feature type="domain" description="Limiting CO2-inducible protein B/C beta carbonyic anhydrase" evidence="2">
    <location>
        <begin position="83"/>
        <end position="304"/>
    </location>
</feature>
<protein>
    <submittedName>
        <fullName evidence="3">Inherit from NOG: Low-co2 inducible protein</fullName>
    </submittedName>
</protein>
<evidence type="ECO:0000256" key="1">
    <source>
        <dbReference type="SAM" id="SignalP"/>
    </source>
</evidence>
<organism evidence="3 4">
    <name type="scientific">Seminavis robusta</name>
    <dbReference type="NCBI Taxonomy" id="568900"/>
    <lineage>
        <taxon>Eukaryota</taxon>
        <taxon>Sar</taxon>
        <taxon>Stramenopiles</taxon>
        <taxon>Ochrophyta</taxon>
        <taxon>Bacillariophyta</taxon>
        <taxon>Bacillariophyceae</taxon>
        <taxon>Bacillariophycidae</taxon>
        <taxon>Naviculales</taxon>
        <taxon>Naviculaceae</taxon>
        <taxon>Seminavis</taxon>
    </lineage>
</organism>
<gene>
    <name evidence="3" type="ORF">SEMRO_243_G096960.1</name>
</gene>
<dbReference type="PANTHER" id="PTHR38016">
    <property type="entry name" value="UNNAMED PRODUCT"/>
    <property type="match status" value="1"/>
</dbReference>
<dbReference type="OrthoDB" id="38305at2759"/>
<proteinExistence type="predicted"/>
<dbReference type="Pfam" id="PF18599">
    <property type="entry name" value="LCIB_C_CA"/>
    <property type="match status" value="2"/>
</dbReference>
<keyword evidence="4" id="KW-1185">Reference proteome</keyword>
<feature type="domain" description="Limiting CO2-inducible protein B/C beta carbonyic anhydrase" evidence="2">
    <location>
        <begin position="332"/>
        <end position="554"/>
    </location>
</feature>
<dbReference type="Proteomes" id="UP001153069">
    <property type="component" value="Unassembled WGS sequence"/>
</dbReference>
<comment type="caution">
    <text evidence="3">The sequence shown here is derived from an EMBL/GenBank/DDBJ whole genome shotgun (WGS) entry which is preliminary data.</text>
</comment>
<evidence type="ECO:0000313" key="3">
    <source>
        <dbReference type="EMBL" id="CAB9505785.1"/>
    </source>
</evidence>
<reference evidence="3" key="1">
    <citation type="submission" date="2020-06" db="EMBL/GenBank/DDBJ databases">
        <authorList>
            <consortium name="Plant Systems Biology data submission"/>
        </authorList>
    </citation>
    <scope>NUCLEOTIDE SEQUENCE</scope>
    <source>
        <strain evidence="3">D6</strain>
    </source>
</reference>
<keyword evidence="1" id="KW-0732">Signal</keyword>
<sequence>MKITSLFAVALLPAASAFVVQPNGRTAIRSPVTELSAVAEKRGILSRIFGGKKVAASPSPKPSTIPVSDSTPFPQIDSTFPGAMTNAELIDFMTDTLRANGYDESKTLIATSLCCDEVNRPLETDLCNVFDTNFNMGGLAGFPFGGATSFGAMAAHIPDGGSCAVIYGPHVGVDSKGNIGTVERRGRAAGGACCGSAVAASGYVAGVLGGEPKASLPSSPLDAQQYFVGSMLMPYAERLEAAGEKMKELPYALYDAQSDLMERILGQSGSAVAGEGTSAVLGGIQINTPPGYSDYFLPLSFDLYDSEGKMAKRLLKTDVKAFPKIADTFPGALTNTQLVSRLTSALKSKGYNAGKTLVATSLCCDEVNRPLETELSSAFDTNFNMGGLAGFPFGGATSFGAMASHIPDGGDCVVVYGPHVGVDSTGAVGTVERRGRAAGGSCCGSAVAASGYVAGVFADKSKEATLPDDPLDAQQYFVGSMLMPYAERLEKADSKMVELPYALYDAQTDLMKKIVGKSAGAVAGKGKIAVLGGVQVNTPPGYEDYYLPISFDMYDNKGNFVEKIDL</sequence>
<evidence type="ECO:0000313" key="4">
    <source>
        <dbReference type="Proteomes" id="UP001153069"/>
    </source>
</evidence>
<dbReference type="InterPro" id="IPR040703">
    <property type="entry name" value="LCIB/C_CA"/>
</dbReference>
<feature type="chain" id="PRO_5040154613" evidence="1">
    <location>
        <begin position="18"/>
        <end position="566"/>
    </location>
</feature>